<dbReference type="EMBL" id="CAJJDM010000033">
    <property type="protein sequence ID" value="CAD8063009.1"/>
    <property type="molecule type" value="Genomic_DNA"/>
</dbReference>
<accession>A0A8S1L6B6</accession>
<dbReference type="Proteomes" id="UP000688137">
    <property type="component" value="Unassembled WGS sequence"/>
</dbReference>
<evidence type="ECO:0000313" key="2">
    <source>
        <dbReference type="Proteomes" id="UP000688137"/>
    </source>
</evidence>
<keyword evidence="2" id="KW-1185">Reference proteome</keyword>
<evidence type="ECO:0000313" key="1">
    <source>
        <dbReference type="EMBL" id="CAD8063009.1"/>
    </source>
</evidence>
<dbReference type="AlphaFoldDB" id="A0A8S1L6B6"/>
<sequence length="63" mass="7318">MIEKIKNKDGEVFIISNLYPSGKQLNNYTGISAFLYVLVQFDYENVEEEGDQQVDQQIHLHLT</sequence>
<reference evidence="1" key="1">
    <citation type="submission" date="2021-01" db="EMBL/GenBank/DDBJ databases">
        <authorList>
            <consortium name="Genoscope - CEA"/>
            <person name="William W."/>
        </authorList>
    </citation>
    <scope>NUCLEOTIDE SEQUENCE</scope>
</reference>
<proteinExistence type="predicted"/>
<protein>
    <submittedName>
        <fullName evidence="1">Uncharacterized protein</fullName>
    </submittedName>
</protein>
<organism evidence="1 2">
    <name type="scientific">Paramecium primaurelia</name>
    <dbReference type="NCBI Taxonomy" id="5886"/>
    <lineage>
        <taxon>Eukaryota</taxon>
        <taxon>Sar</taxon>
        <taxon>Alveolata</taxon>
        <taxon>Ciliophora</taxon>
        <taxon>Intramacronucleata</taxon>
        <taxon>Oligohymenophorea</taxon>
        <taxon>Peniculida</taxon>
        <taxon>Parameciidae</taxon>
        <taxon>Paramecium</taxon>
    </lineage>
</organism>
<name>A0A8S1L6B6_PARPR</name>
<comment type="caution">
    <text evidence="1">The sequence shown here is derived from an EMBL/GenBank/DDBJ whole genome shotgun (WGS) entry which is preliminary data.</text>
</comment>
<gene>
    <name evidence="1" type="ORF">PPRIM_AZ9-3.1.T0340103</name>
</gene>